<keyword evidence="3" id="KW-0547">Nucleotide-binding</keyword>
<reference evidence="5 6" key="1">
    <citation type="journal article" date="2015" name="Genome Announc.">
        <title>Draft Genome of the Euendolithic (true boring) Cyanobacterium Mastigocoleus testarum strain BC008.</title>
        <authorList>
            <person name="Guida B.S."/>
            <person name="Garcia-Pichel F."/>
        </authorList>
    </citation>
    <scope>NUCLEOTIDE SEQUENCE [LARGE SCALE GENOMIC DNA]</scope>
    <source>
        <strain evidence="5 6">BC008</strain>
    </source>
</reference>
<keyword evidence="6" id="KW-1185">Reference proteome</keyword>
<evidence type="ECO:0000256" key="1">
    <source>
        <dbReference type="ARBA" id="ARBA00010871"/>
    </source>
</evidence>
<comment type="similarity">
    <text evidence="1">Belongs to the D-alanine--D-alanine ligase family.</text>
</comment>
<dbReference type="PANTHER" id="PTHR23132">
    <property type="entry name" value="D-ALANINE--D-ALANINE LIGASE"/>
    <property type="match status" value="1"/>
</dbReference>
<feature type="domain" description="ATP-grasp" evidence="4">
    <location>
        <begin position="115"/>
        <end position="324"/>
    </location>
</feature>
<protein>
    <submittedName>
        <fullName evidence="5">D-alanine--D-alanine ligase</fullName>
    </submittedName>
</protein>
<dbReference type="OrthoDB" id="9813261at2"/>
<keyword evidence="2 5" id="KW-0436">Ligase</keyword>
<dbReference type="PROSITE" id="PS50975">
    <property type="entry name" value="ATP_GRASP"/>
    <property type="match status" value="1"/>
</dbReference>
<dbReference type="GO" id="GO:0005524">
    <property type="term" value="F:ATP binding"/>
    <property type="evidence" value="ECO:0007669"/>
    <property type="project" value="UniProtKB-UniRule"/>
</dbReference>
<evidence type="ECO:0000256" key="3">
    <source>
        <dbReference type="PROSITE-ProRule" id="PRU00409"/>
    </source>
</evidence>
<proteinExistence type="inferred from homology"/>
<dbReference type="GO" id="GO:0046872">
    <property type="term" value="F:metal ion binding"/>
    <property type="evidence" value="ECO:0007669"/>
    <property type="project" value="InterPro"/>
</dbReference>
<dbReference type="Pfam" id="PF07478">
    <property type="entry name" value="Dala_Dala_lig_C"/>
    <property type="match status" value="1"/>
</dbReference>
<gene>
    <name evidence="5" type="ORF">BC008_22580</name>
</gene>
<dbReference type="AlphaFoldDB" id="A0A0V7ZMZ6"/>
<evidence type="ECO:0000313" key="6">
    <source>
        <dbReference type="Proteomes" id="UP000053372"/>
    </source>
</evidence>
<dbReference type="Gene3D" id="3.30.1490.20">
    <property type="entry name" value="ATP-grasp fold, A domain"/>
    <property type="match status" value="1"/>
</dbReference>
<dbReference type="InterPro" id="IPR013815">
    <property type="entry name" value="ATP_grasp_subdomain_1"/>
</dbReference>
<dbReference type="InterPro" id="IPR011095">
    <property type="entry name" value="Dala_Dala_lig_C"/>
</dbReference>
<dbReference type="EMBL" id="LMTZ01000104">
    <property type="protein sequence ID" value="KST65802.1"/>
    <property type="molecule type" value="Genomic_DNA"/>
</dbReference>
<name>A0A0V7ZMZ6_9CYAN</name>
<keyword evidence="3" id="KW-0067">ATP-binding</keyword>
<evidence type="ECO:0000313" key="5">
    <source>
        <dbReference type="EMBL" id="KST65802.1"/>
    </source>
</evidence>
<sequence>MRKIGILFERQSDIMSNSDATEETHYHWRETEEVEAVATNLTALGYDVDLIGTLDNLLERWRQNQLPEFIWNLSVRTTSRNRTALAPAILEQLGIPYTGGDTTVKSLTLNKDFLKPVLQWRGILTPPWCRYGVGEEIVNLPLWKKCILKPACEGYSLGLQVWEVSTGLSELQNQVKQLHQQFQAAVLCEQFIPGREITVGVVGNDAPVFIGAVETVTTEGAVMQEQVLDLQAKRRGGFGKINVDLSLPELQKLKDVTLDLMQLFKPLDYATFDFRVSADNFSASNQAYLLDINADATLHPERSLAQIALQNGLSYRDLIEVILQTSLKRWN</sequence>
<dbReference type="SUPFAM" id="SSF56059">
    <property type="entry name" value="Glutathione synthetase ATP-binding domain-like"/>
    <property type="match status" value="1"/>
</dbReference>
<dbReference type="InterPro" id="IPR011761">
    <property type="entry name" value="ATP-grasp"/>
</dbReference>
<accession>A0A0V7ZMZ6</accession>
<dbReference type="PANTHER" id="PTHR23132:SF23">
    <property type="entry name" value="D-ALANINE--D-ALANINE LIGASE B"/>
    <property type="match status" value="1"/>
</dbReference>
<evidence type="ECO:0000259" key="4">
    <source>
        <dbReference type="PROSITE" id="PS50975"/>
    </source>
</evidence>
<dbReference type="Gene3D" id="3.30.470.20">
    <property type="entry name" value="ATP-grasp fold, B domain"/>
    <property type="match status" value="1"/>
</dbReference>
<dbReference type="Proteomes" id="UP000053372">
    <property type="component" value="Unassembled WGS sequence"/>
</dbReference>
<evidence type="ECO:0000256" key="2">
    <source>
        <dbReference type="ARBA" id="ARBA00022598"/>
    </source>
</evidence>
<comment type="caution">
    <text evidence="5">The sequence shown here is derived from an EMBL/GenBank/DDBJ whole genome shotgun (WGS) entry which is preliminary data.</text>
</comment>
<dbReference type="GO" id="GO:0008716">
    <property type="term" value="F:D-alanine-D-alanine ligase activity"/>
    <property type="evidence" value="ECO:0007669"/>
    <property type="project" value="InterPro"/>
</dbReference>
<organism evidence="5 6">
    <name type="scientific">Mastigocoleus testarum BC008</name>
    <dbReference type="NCBI Taxonomy" id="371196"/>
    <lineage>
        <taxon>Bacteria</taxon>
        <taxon>Bacillati</taxon>
        <taxon>Cyanobacteriota</taxon>
        <taxon>Cyanophyceae</taxon>
        <taxon>Nostocales</taxon>
        <taxon>Hapalosiphonaceae</taxon>
        <taxon>Mastigocoleus</taxon>
    </lineage>
</organism>